<dbReference type="AlphaFoldDB" id="A0A2P2BY35"/>
<dbReference type="EMBL" id="CZKA01000014">
    <property type="protein sequence ID" value="CUR54659.1"/>
    <property type="molecule type" value="Genomic_DNA"/>
</dbReference>
<accession>A0A2P2BY35</accession>
<reference evidence="1" key="1">
    <citation type="submission" date="2015-08" db="EMBL/GenBank/DDBJ databases">
        <authorList>
            <person name="Babu N.S."/>
            <person name="Beckwith C.J."/>
            <person name="Beseler K.G."/>
            <person name="Brison A."/>
            <person name="Carone J.V."/>
            <person name="Caskin T.P."/>
            <person name="Diamond M."/>
            <person name="Durham M.E."/>
            <person name="Foxe J.M."/>
            <person name="Go M."/>
            <person name="Henderson B.A."/>
            <person name="Jones I.B."/>
            <person name="McGettigan J.A."/>
            <person name="Micheletti S.J."/>
            <person name="Nasrallah M.E."/>
            <person name="Ortiz D."/>
            <person name="Piller C.R."/>
            <person name="Privatt S.R."/>
            <person name="Schneider S.L."/>
            <person name="Sharp S."/>
            <person name="Smith T.C."/>
            <person name="Stanton J.D."/>
            <person name="Ullery H.E."/>
            <person name="Wilson R.J."/>
            <person name="Serrano M.G."/>
            <person name="Buck G."/>
            <person name="Lee V."/>
            <person name="Wang Y."/>
            <person name="Carvalho R."/>
            <person name="Voegtly L."/>
            <person name="Shi R."/>
            <person name="Duckworth R."/>
            <person name="Johnson A."/>
            <person name="Loviza R."/>
            <person name="Walstead R."/>
            <person name="Shah Z."/>
            <person name="Kiflezghi M."/>
            <person name="Wade K."/>
            <person name="Ball S.L."/>
            <person name="Bradley K.W."/>
            <person name="Asai D.J."/>
            <person name="Bowman C.A."/>
            <person name="Russell D.A."/>
            <person name="Pope W.H."/>
            <person name="Jacobs-Sera D."/>
            <person name="Hendrix R.W."/>
            <person name="Hatfull G.F."/>
        </authorList>
    </citation>
    <scope>NUCLEOTIDE SEQUENCE</scope>
</reference>
<name>A0A2P2BY35_9ZZZZ</name>
<sequence length="104" mass="11612">MTELDDAIHTIRHKQACVPSRRRYQRSAGAIGDAIVRCLACDSFVINGPNAHNREAATQLAAPRIVSRWRCREHTDEPVTPRGKGCRQCAKSMTPTIREALDDD</sequence>
<organism evidence="1">
    <name type="scientific">metagenome</name>
    <dbReference type="NCBI Taxonomy" id="256318"/>
    <lineage>
        <taxon>unclassified sequences</taxon>
        <taxon>metagenomes</taxon>
    </lineage>
</organism>
<gene>
    <name evidence="1" type="ORF">NOCA2210009</name>
</gene>
<evidence type="ECO:0000313" key="1">
    <source>
        <dbReference type="EMBL" id="CUR54659.1"/>
    </source>
</evidence>
<protein>
    <submittedName>
        <fullName evidence="1">Uncharacterized protein</fullName>
    </submittedName>
</protein>
<proteinExistence type="predicted"/>